<feature type="coiled-coil region" evidence="1">
    <location>
        <begin position="54"/>
        <end position="84"/>
    </location>
</feature>
<evidence type="ECO:0008006" key="5">
    <source>
        <dbReference type="Google" id="ProtNLM"/>
    </source>
</evidence>
<evidence type="ECO:0000313" key="4">
    <source>
        <dbReference type="Proteomes" id="UP000238916"/>
    </source>
</evidence>
<proteinExistence type="predicted"/>
<dbReference type="Proteomes" id="UP000238916">
    <property type="component" value="Unassembled WGS sequence"/>
</dbReference>
<evidence type="ECO:0000256" key="1">
    <source>
        <dbReference type="SAM" id="Coils"/>
    </source>
</evidence>
<evidence type="ECO:0000256" key="2">
    <source>
        <dbReference type="SAM" id="MobiDB-lite"/>
    </source>
</evidence>
<gene>
    <name evidence="3" type="ORF">SBF1_5780002</name>
</gene>
<feature type="compositionally biased region" description="Polar residues" evidence="2">
    <location>
        <begin position="9"/>
        <end position="23"/>
    </location>
</feature>
<keyword evidence="1" id="KW-0175">Coiled coil</keyword>
<dbReference type="EMBL" id="OMOF01000532">
    <property type="protein sequence ID" value="SPF52487.1"/>
    <property type="molecule type" value="Genomic_DNA"/>
</dbReference>
<protein>
    <recommendedName>
        <fullName evidence="5">rRNA biogenesis protein rrp5</fullName>
    </recommendedName>
</protein>
<sequence>MQLKKARRCSNTQQASSKNISNSSIPRKLENICLFKNGDRPFLSNYSRKEGQTLNKLEITIDKADELIAAMDRLAAALEESQKKAITSILDVPELGVVEPTAEPEPEKEISIPAREETPITAEQIRAVLTTKNKAGKKDAIQELLKRYGTVNLTKLDPAKYADFLKEAEAL</sequence>
<evidence type="ECO:0000313" key="3">
    <source>
        <dbReference type="EMBL" id="SPF52487.1"/>
    </source>
</evidence>
<dbReference type="AlphaFoldDB" id="A0A2U3LKM1"/>
<feature type="region of interest" description="Disordered" evidence="2">
    <location>
        <begin position="1"/>
        <end position="23"/>
    </location>
</feature>
<name>A0A2U3LKM1_9FIRM</name>
<accession>A0A2U3LKM1</accession>
<reference evidence="4" key="1">
    <citation type="submission" date="2018-02" db="EMBL/GenBank/DDBJ databases">
        <authorList>
            <person name="Hausmann B."/>
        </authorList>
    </citation>
    <scope>NUCLEOTIDE SEQUENCE [LARGE SCALE GENOMIC DNA]</scope>
    <source>
        <strain evidence="4">Peat soil MAG SbF1</strain>
    </source>
</reference>
<organism evidence="3 4">
    <name type="scientific">Candidatus Desulfosporosinus infrequens</name>
    <dbReference type="NCBI Taxonomy" id="2043169"/>
    <lineage>
        <taxon>Bacteria</taxon>
        <taxon>Bacillati</taxon>
        <taxon>Bacillota</taxon>
        <taxon>Clostridia</taxon>
        <taxon>Eubacteriales</taxon>
        <taxon>Desulfitobacteriaceae</taxon>
        <taxon>Desulfosporosinus</taxon>
    </lineage>
</organism>